<evidence type="ECO:0008006" key="4">
    <source>
        <dbReference type="Google" id="ProtNLM"/>
    </source>
</evidence>
<keyword evidence="3" id="KW-1185">Reference proteome</keyword>
<feature type="chain" id="PRO_5028834504" description="Secreted protein" evidence="1">
    <location>
        <begin position="21"/>
        <end position="86"/>
    </location>
</feature>
<proteinExistence type="predicted"/>
<dbReference type="EMBL" id="CADIKK010000041">
    <property type="protein sequence ID" value="CAB3805337.1"/>
    <property type="molecule type" value="Genomic_DNA"/>
</dbReference>
<gene>
    <name evidence="2" type="ORF">LMG28614_06186</name>
</gene>
<dbReference type="Proteomes" id="UP000494365">
    <property type="component" value="Unassembled WGS sequence"/>
</dbReference>
<organism evidence="2 3">
    <name type="scientific">Paraburkholderia ultramafica</name>
    <dbReference type="NCBI Taxonomy" id="1544867"/>
    <lineage>
        <taxon>Bacteria</taxon>
        <taxon>Pseudomonadati</taxon>
        <taxon>Pseudomonadota</taxon>
        <taxon>Betaproteobacteria</taxon>
        <taxon>Burkholderiales</taxon>
        <taxon>Burkholderiaceae</taxon>
        <taxon>Paraburkholderia</taxon>
    </lineage>
</organism>
<reference evidence="2 3" key="1">
    <citation type="submission" date="2020-04" db="EMBL/GenBank/DDBJ databases">
        <authorList>
            <person name="De Canck E."/>
        </authorList>
    </citation>
    <scope>NUCLEOTIDE SEQUENCE [LARGE SCALE GENOMIC DNA]</scope>
    <source>
        <strain evidence="2 3">LMG 28614</strain>
    </source>
</reference>
<evidence type="ECO:0000313" key="2">
    <source>
        <dbReference type="EMBL" id="CAB3805337.1"/>
    </source>
</evidence>
<keyword evidence="1" id="KW-0732">Signal</keyword>
<evidence type="ECO:0000313" key="3">
    <source>
        <dbReference type="Proteomes" id="UP000494365"/>
    </source>
</evidence>
<accession>A0A6S7BLX5</accession>
<dbReference type="AlphaFoldDB" id="A0A6S7BLX5"/>
<name>A0A6S7BLX5_9BURK</name>
<sequence>MQRYILHLAFIGSICTFAQAAPLADNPCGVPDAEALARQPVCTDLSCVPSRNVQSERAIGASKCEFERLQPPALGLAPPAQVSGHL</sequence>
<feature type="signal peptide" evidence="1">
    <location>
        <begin position="1"/>
        <end position="20"/>
    </location>
</feature>
<protein>
    <recommendedName>
        <fullName evidence="4">Secreted protein</fullName>
    </recommendedName>
</protein>
<evidence type="ECO:0000256" key="1">
    <source>
        <dbReference type="SAM" id="SignalP"/>
    </source>
</evidence>